<dbReference type="PANTHER" id="PTHR45772:SF2">
    <property type="entry name" value="ABC TRANSPORTER ATP-BINDING PROTEIN"/>
    <property type="match status" value="1"/>
</dbReference>
<accession>A0A323UM11</accession>
<keyword evidence="3" id="KW-0067">ATP-binding</keyword>
<keyword evidence="1" id="KW-0813">Transport</keyword>
<evidence type="ECO:0000313" key="5">
    <source>
        <dbReference type="EMBL" id="PZA14092.1"/>
    </source>
</evidence>
<dbReference type="Proteomes" id="UP000248259">
    <property type="component" value="Unassembled WGS sequence"/>
</dbReference>
<evidence type="ECO:0000256" key="3">
    <source>
        <dbReference type="ARBA" id="ARBA00022840"/>
    </source>
</evidence>
<evidence type="ECO:0000259" key="4">
    <source>
        <dbReference type="Pfam" id="PF12399"/>
    </source>
</evidence>
<organism evidence="5 6">
    <name type="scientific">Parazoarcus communis SWub3 = DSM 12120</name>
    <dbReference type="NCBI Taxonomy" id="1121029"/>
    <lineage>
        <taxon>Bacteria</taxon>
        <taxon>Pseudomonadati</taxon>
        <taxon>Pseudomonadota</taxon>
        <taxon>Betaproteobacteria</taxon>
        <taxon>Rhodocyclales</taxon>
        <taxon>Zoogloeaceae</taxon>
        <taxon>Parazoarcus</taxon>
    </lineage>
</organism>
<dbReference type="Gene3D" id="3.40.50.300">
    <property type="entry name" value="P-loop containing nucleotide triphosphate hydrolases"/>
    <property type="match status" value="1"/>
</dbReference>
<dbReference type="GO" id="GO:0005524">
    <property type="term" value="F:ATP binding"/>
    <property type="evidence" value="ECO:0007669"/>
    <property type="project" value="UniProtKB-KW"/>
</dbReference>
<keyword evidence="6" id="KW-1185">Reference proteome</keyword>
<protein>
    <submittedName>
        <fullName evidence="5">Metal-dependent hydrolase</fullName>
    </submittedName>
</protein>
<dbReference type="GO" id="GO:0016787">
    <property type="term" value="F:hydrolase activity"/>
    <property type="evidence" value="ECO:0007669"/>
    <property type="project" value="UniProtKB-KW"/>
</dbReference>
<dbReference type="PANTHER" id="PTHR45772">
    <property type="entry name" value="CONSERVED COMPONENT OF ABC TRANSPORTER FOR NATURAL AMINO ACIDS-RELATED"/>
    <property type="match status" value="1"/>
</dbReference>
<evidence type="ECO:0000256" key="2">
    <source>
        <dbReference type="ARBA" id="ARBA00022741"/>
    </source>
</evidence>
<feature type="non-terminal residue" evidence="5">
    <location>
        <position position="84"/>
    </location>
</feature>
<gene>
    <name evidence="5" type="ORF">DNK49_23760</name>
</gene>
<evidence type="ECO:0000256" key="1">
    <source>
        <dbReference type="ARBA" id="ARBA00022448"/>
    </source>
</evidence>
<comment type="caution">
    <text evidence="5">The sequence shown here is derived from an EMBL/GenBank/DDBJ whole genome shotgun (WGS) entry which is preliminary data.</text>
</comment>
<feature type="domain" description="Branched-chain amino acid ATP-binding cassette transporter C-terminal" evidence="4">
    <location>
        <begin position="62"/>
        <end position="84"/>
    </location>
</feature>
<dbReference type="InterPro" id="IPR027417">
    <property type="entry name" value="P-loop_NTPase"/>
</dbReference>
<proteinExistence type="predicted"/>
<keyword evidence="2" id="KW-0547">Nucleotide-binding</keyword>
<dbReference type="Pfam" id="PF12399">
    <property type="entry name" value="BCA_ABC_TP_C"/>
    <property type="match status" value="1"/>
</dbReference>
<name>A0A323UM11_9RHOO</name>
<dbReference type="InterPro" id="IPR051120">
    <property type="entry name" value="ABC_AA/LPS_Transport"/>
</dbReference>
<reference evidence="5 6" key="1">
    <citation type="submission" date="2018-06" db="EMBL/GenBank/DDBJ databases">
        <title>Azoarcus communis strain SWub3 genome.</title>
        <authorList>
            <person name="Zorraquino Salvo V."/>
            <person name="Toubiana D."/>
            <person name="Blumwald E."/>
        </authorList>
    </citation>
    <scope>NUCLEOTIDE SEQUENCE [LARGE SCALE GENOMIC DNA]</scope>
    <source>
        <strain evidence="5 6">SWub3</strain>
    </source>
</reference>
<dbReference type="AlphaFoldDB" id="A0A323UM11"/>
<evidence type="ECO:0000313" key="6">
    <source>
        <dbReference type="Proteomes" id="UP000248259"/>
    </source>
</evidence>
<sequence length="84" mass="8951">CSDPCLLLLDEPAAGLRFKEKAALSAVLKKRKAEGMGILLVEHGKGFGMGLEDRVGVMELGEKIAEGLPEEVQKDPAVLEAYLG</sequence>
<dbReference type="GO" id="GO:0005886">
    <property type="term" value="C:plasma membrane"/>
    <property type="evidence" value="ECO:0007669"/>
    <property type="project" value="TreeGrafter"/>
</dbReference>
<dbReference type="SUPFAM" id="SSF52540">
    <property type="entry name" value="P-loop containing nucleoside triphosphate hydrolases"/>
    <property type="match status" value="1"/>
</dbReference>
<feature type="non-terminal residue" evidence="5">
    <location>
        <position position="1"/>
    </location>
</feature>
<dbReference type="EMBL" id="QKOE01000206">
    <property type="protein sequence ID" value="PZA14092.1"/>
    <property type="molecule type" value="Genomic_DNA"/>
</dbReference>
<dbReference type="InterPro" id="IPR032823">
    <property type="entry name" value="BCA_ABC_TP_C"/>
</dbReference>
<keyword evidence="5" id="KW-0378">Hydrolase</keyword>